<sequence>MIIHGQVPVQVENNRVFVANGPFALDNEPVDIVDDRLDNTLLLLNEGSQTTPGNGFGVLLGLSFPIRSSDGSMMSAGQMMAMNVMNTMRGMMTGTIVSPAMPTVCPSPVACPPPVTCPPPVSVPTCQFGWTLRGTRCYFFSGKKLPWKYAQSACQAKGGKLAELETREEIKAVKRIASILKRTWFWIGGKRFGKGKFDFNWESTSQKITVSDWAYGKPSNKDGKEGCILLSEMYRYKWNDRW</sequence>
<dbReference type="InterPro" id="IPR001304">
    <property type="entry name" value="C-type_lectin-like"/>
</dbReference>
<reference evidence="2 3" key="1">
    <citation type="submission" date="2020-06" db="EMBL/GenBank/DDBJ databases">
        <authorList>
            <person name="Li R."/>
            <person name="Bekaert M."/>
        </authorList>
    </citation>
    <scope>NUCLEOTIDE SEQUENCE [LARGE SCALE GENOMIC DNA]</scope>
    <source>
        <strain evidence="3">wild</strain>
    </source>
</reference>
<dbReference type="Pfam" id="PF00059">
    <property type="entry name" value="Lectin_C"/>
    <property type="match status" value="1"/>
</dbReference>
<proteinExistence type="predicted"/>
<dbReference type="InterPro" id="IPR016187">
    <property type="entry name" value="CTDL_fold"/>
</dbReference>
<gene>
    <name evidence="2" type="ORF">MCOR_56574</name>
</gene>
<dbReference type="InterPro" id="IPR050111">
    <property type="entry name" value="C-type_lectin/snaclec_domain"/>
</dbReference>
<evidence type="ECO:0000259" key="1">
    <source>
        <dbReference type="PROSITE" id="PS50041"/>
    </source>
</evidence>
<dbReference type="SUPFAM" id="SSF56436">
    <property type="entry name" value="C-type lectin-like"/>
    <property type="match status" value="1"/>
</dbReference>
<dbReference type="SMART" id="SM00034">
    <property type="entry name" value="CLECT"/>
    <property type="match status" value="1"/>
</dbReference>
<dbReference type="EMBL" id="CACVKT020010051">
    <property type="protein sequence ID" value="CAC5424696.1"/>
    <property type="molecule type" value="Genomic_DNA"/>
</dbReference>
<protein>
    <recommendedName>
        <fullName evidence="1">C-type lectin domain-containing protein</fullName>
    </recommendedName>
</protein>
<feature type="domain" description="C-type lectin" evidence="1">
    <location>
        <begin position="133"/>
        <end position="242"/>
    </location>
</feature>
<dbReference type="PROSITE" id="PS50041">
    <property type="entry name" value="C_TYPE_LECTIN_2"/>
    <property type="match status" value="1"/>
</dbReference>
<dbReference type="CDD" id="cd00037">
    <property type="entry name" value="CLECT"/>
    <property type="match status" value="1"/>
</dbReference>
<dbReference type="Gene3D" id="3.10.100.10">
    <property type="entry name" value="Mannose-Binding Protein A, subunit A"/>
    <property type="match status" value="1"/>
</dbReference>
<organism evidence="2 3">
    <name type="scientific">Mytilus coruscus</name>
    <name type="common">Sea mussel</name>
    <dbReference type="NCBI Taxonomy" id="42192"/>
    <lineage>
        <taxon>Eukaryota</taxon>
        <taxon>Metazoa</taxon>
        <taxon>Spiralia</taxon>
        <taxon>Lophotrochozoa</taxon>
        <taxon>Mollusca</taxon>
        <taxon>Bivalvia</taxon>
        <taxon>Autobranchia</taxon>
        <taxon>Pteriomorphia</taxon>
        <taxon>Mytilida</taxon>
        <taxon>Mytiloidea</taxon>
        <taxon>Mytilidae</taxon>
        <taxon>Mytilinae</taxon>
        <taxon>Mytilus</taxon>
    </lineage>
</organism>
<dbReference type="Proteomes" id="UP000507470">
    <property type="component" value="Unassembled WGS sequence"/>
</dbReference>
<dbReference type="PANTHER" id="PTHR22803">
    <property type="entry name" value="MANNOSE, PHOSPHOLIPASE, LECTIN RECEPTOR RELATED"/>
    <property type="match status" value="1"/>
</dbReference>
<dbReference type="OrthoDB" id="7357196at2759"/>
<accession>A0A6J8EYE0</accession>
<evidence type="ECO:0000313" key="2">
    <source>
        <dbReference type="EMBL" id="CAC5424696.1"/>
    </source>
</evidence>
<evidence type="ECO:0000313" key="3">
    <source>
        <dbReference type="Proteomes" id="UP000507470"/>
    </source>
</evidence>
<dbReference type="AlphaFoldDB" id="A0A6J8EYE0"/>
<keyword evidence="3" id="KW-1185">Reference proteome</keyword>
<dbReference type="InterPro" id="IPR016186">
    <property type="entry name" value="C-type_lectin-like/link_sf"/>
</dbReference>
<name>A0A6J8EYE0_MYTCO</name>